<dbReference type="InterPro" id="IPR006143">
    <property type="entry name" value="RND_pump_MFP"/>
</dbReference>
<evidence type="ECO:0000256" key="1">
    <source>
        <dbReference type="ARBA" id="ARBA00004196"/>
    </source>
</evidence>
<comment type="subcellular location">
    <subcellularLocation>
        <location evidence="1">Cell envelope</location>
    </subcellularLocation>
</comment>
<evidence type="ECO:0000256" key="3">
    <source>
        <dbReference type="ARBA" id="ARBA00022448"/>
    </source>
</evidence>
<dbReference type="Pfam" id="PF25917">
    <property type="entry name" value="BSH_RND"/>
    <property type="match status" value="1"/>
</dbReference>
<proteinExistence type="inferred from homology"/>
<protein>
    <submittedName>
        <fullName evidence="7">Putative transport protein</fullName>
    </submittedName>
</protein>
<dbReference type="InterPro" id="IPR058627">
    <property type="entry name" value="MdtA-like_C"/>
</dbReference>
<keyword evidence="3" id="KW-0813">Transport</keyword>
<dbReference type="InterPro" id="IPR058625">
    <property type="entry name" value="MdtA-like_BSH"/>
</dbReference>
<dbReference type="PROSITE" id="PS51257">
    <property type="entry name" value="PROKAR_LIPOPROTEIN"/>
    <property type="match status" value="1"/>
</dbReference>
<sequence>MPHPSTRVAFLLTPAVLALTVAACNRGGAAPSGGPAGPPPASVTLLTLQPKPVERASEFIATLRSLRSTTVQPEVEGSVTRIFVKSGDVVRAGMPLVQIDPDRQQAAVRSTEANRSGAAGDVQYWRQQVTRLEALVTAGAVSRLELEQAQNSLKTSEAKLAAIDAQVSEERVQLQYYRVVAPQAGVVGDIPIRVGDRVTQATVITTVDENSSLEAYIQVPVDRAPDLRPGLPVQLLDTDGKPAAVNPISFVAPRVDESTQSVLVKSLLKDVPPRLRAQQFARARIVWSTAPGLTVPVVSVTRLSGQYFCFVAETQDKGLVARQRPVQVGEVVGDDYVVTGGLKAGDRIVVSGIQKLADGVPINAQ</sequence>
<dbReference type="SUPFAM" id="SSF111369">
    <property type="entry name" value="HlyD-like secretion proteins"/>
    <property type="match status" value="1"/>
</dbReference>
<evidence type="ECO:0000313" key="7">
    <source>
        <dbReference type="EMBL" id="AAP58499.1"/>
    </source>
</evidence>
<feature type="domain" description="Multidrug resistance protein MdtA-like barrel-sandwich hybrid" evidence="5">
    <location>
        <begin position="68"/>
        <end position="202"/>
    </location>
</feature>
<dbReference type="GO" id="GO:0015562">
    <property type="term" value="F:efflux transmembrane transporter activity"/>
    <property type="evidence" value="ECO:0007669"/>
    <property type="project" value="TreeGrafter"/>
</dbReference>
<dbReference type="NCBIfam" id="TIGR01730">
    <property type="entry name" value="RND_mfp"/>
    <property type="match status" value="1"/>
</dbReference>
<name>Q7X365_9BACT</name>
<evidence type="ECO:0000259" key="5">
    <source>
        <dbReference type="Pfam" id="PF25917"/>
    </source>
</evidence>
<dbReference type="Pfam" id="PF25967">
    <property type="entry name" value="RND-MFP_C"/>
    <property type="match status" value="1"/>
</dbReference>
<reference evidence="7" key="1">
    <citation type="journal article" date="2003" name="Mol. Microbiol.">
        <title>Acidobacteria form a coherent but highly diverse group within the bacterial domain: evidence from environmental genomics.</title>
        <authorList>
            <person name="Quaiser A."/>
            <person name="Ochsenreiter T."/>
            <person name="Lanz C."/>
            <person name="Schuster S.C."/>
            <person name="Treusch A.H."/>
            <person name="Eck J."/>
            <person name="Schleper C."/>
        </authorList>
    </citation>
    <scope>NUCLEOTIDE SEQUENCE</scope>
</reference>
<feature type="domain" description="Multidrug resistance protein MdtA-like C-terminal permuted SH3" evidence="6">
    <location>
        <begin position="295"/>
        <end position="355"/>
    </location>
</feature>
<dbReference type="GO" id="GO:1990281">
    <property type="term" value="C:efflux pump complex"/>
    <property type="evidence" value="ECO:0007669"/>
    <property type="project" value="TreeGrafter"/>
</dbReference>
<evidence type="ECO:0000259" key="6">
    <source>
        <dbReference type="Pfam" id="PF25967"/>
    </source>
</evidence>
<accession>Q7X365</accession>
<keyword evidence="4" id="KW-0732">Signal</keyword>
<dbReference type="PANTHER" id="PTHR30469:SF39">
    <property type="entry name" value="SLL0180 PROTEIN"/>
    <property type="match status" value="1"/>
</dbReference>
<dbReference type="Gene3D" id="1.10.287.470">
    <property type="entry name" value="Helix hairpin bin"/>
    <property type="match status" value="1"/>
</dbReference>
<dbReference type="Gene3D" id="2.40.50.100">
    <property type="match status" value="1"/>
</dbReference>
<comment type="similarity">
    <text evidence="2">Belongs to the membrane fusion protein (MFP) (TC 8.A.1) family.</text>
</comment>
<evidence type="ECO:0000256" key="4">
    <source>
        <dbReference type="SAM" id="SignalP"/>
    </source>
</evidence>
<dbReference type="AlphaFoldDB" id="Q7X365"/>
<dbReference type="Gene3D" id="2.40.420.20">
    <property type="match status" value="1"/>
</dbReference>
<feature type="chain" id="PRO_5004296494" evidence="4">
    <location>
        <begin position="24"/>
        <end position="365"/>
    </location>
</feature>
<evidence type="ECO:0000256" key="2">
    <source>
        <dbReference type="ARBA" id="ARBA00009477"/>
    </source>
</evidence>
<dbReference type="Gene3D" id="2.40.30.170">
    <property type="match status" value="1"/>
</dbReference>
<organism evidence="7">
    <name type="scientific">uncultured Acidobacteriota bacterium</name>
    <dbReference type="NCBI Taxonomy" id="171953"/>
    <lineage>
        <taxon>Bacteria</taxon>
        <taxon>Pseudomonadati</taxon>
        <taxon>Acidobacteriota</taxon>
        <taxon>environmental samples</taxon>
    </lineage>
</organism>
<feature type="signal peptide" evidence="4">
    <location>
        <begin position="1"/>
        <end position="23"/>
    </location>
</feature>
<dbReference type="PANTHER" id="PTHR30469">
    <property type="entry name" value="MULTIDRUG RESISTANCE PROTEIN MDTA"/>
    <property type="match status" value="1"/>
</dbReference>
<dbReference type="EMBL" id="AY281352">
    <property type="protein sequence ID" value="AAP58499.1"/>
    <property type="molecule type" value="Genomic_DNA"/>
</dbReference>